<dbReference type="AlphaFoldDB" id="A0A401RAW9"/>
<comment type="caution">
    <text evidence="1">The sequence shown here is derived from an EMBL/GenBank/DDBJ whole genome shotgun (WGS) entry which is preliminary data.</text>
</comment>
<evidence type="ECO:0000313" key="1">
    <source>
        <dbReference type="EMBL" id="GCB94801.1"/>
    </source>
</evidence>
<proteinExistence type="predicted"/>
<protein>
    <submittedName>
        <fullName evidence="1">Uncharacterized protein</fullName>
    </submittedName>
</protein>
<accession>A0A401RAW9</accession>
<dbReference type="EMBL" id="BHXC01000007">
    <property type="protein sequence ID" value="GCB94801.1"/>
    <property type="molecule type" value="Genomic_DNA"/>
</dbReference>
<reference evidence="1 2" key="1">
    <citation type="journal article" date="2019" name="Microbiol. Resour. Announc.">
        <title>Draft Genome Sequence of the Most Traditional epsilon-Poly-l-Lysine Producer, Streptomyces albulus NBRC14147.</title>
        <authorList>
            <person name="Yamanaka K."/>
            <person name="Hamano Y."/>
        </authorList>
    </citation>
    <scope>NUCLEOTIDE SEQUENCE [LARGE SCALE GENOMIC DNA]</scope>
    <source>
        <strain evidence="1 2">NBRC 14147</strain>
    </source>
</reference>
<evidence type="ECO:0000313" key="2">
    <source>
        <dbReference type="Proteomes" id="UP000288351"/>
    </source>
</evidence>
<gene>
    <name evidence="1" type="ORF">SALB_07602</name>
</gene>
<dbReference type="Proteomes" id="UP000288351">
    <property type="component" value="Unassembled WGS sequence"/>
</dbReference>
<name>A0A401RAW9_STRNR</name>
<sequence length="62" mass="6652">MAEVLSDPALHAFMGGAPDIPQALRSRYQRLTAGSADPAVSWLNWVIRRRAANCLVGTADDA</sequence>
<organism evidence="1 2">
    <name type="scientific">Streptomyces noursei</name>
    <name type="common">Streptomyces albulus</name>
    <dbReference type="NCBI Taxonomy" id="1971"/>
    <lineage>
        <taxon>Bacteria</taxon>
        <taxon>Bacillati</taxon>
        <taxon>Actinomycetota</taxon>
        <taxon>Actinomycetes</taxon>
        <taxon>Kitasatosporales</taxon>
        <taxon>Streptomycetaceae</taxon>
        <taxon>Streptomyces</taxon>
    </lineage>
</organism>